<dbReference type="Gene3D" id="3.10.20.440">
    <property type="entry name" value="2Fe-2S iron-sulphur cluster binding domain, sarcosine oxidase, alpha subunit, N-terminal domain"/>
    <property type="match status" value="1"/>
</dbReference>
<sequence length="106" mass="11546">MFTKVTSGEVQTITIQFEGETLVVRKGLNVAAALLEAGVKQFRETPVSGQARTPFCMMGVCFDCLLIIDGMHNQQSCMIEVAEGMKIERQLGMATIEFNASAEQGL</sequence>
<accession>A0A934MZK9</accession>
<dbReference type="Pfam" id="PF13510">
    <property type="entry name" value="Fer2_4"/>
    <property type="match status" value="1"/>
</dbReference>
<proteinExistence type="predicted"/>
<dbReference type="EMBL" id="JAEMNX010000007">
    <property type="protein sequence ID" value="MBJ7537655.1"/>
    <property type="molecule type" value="Genomic_DNA"/>
</dbReference>
<dbReference type="GO" id="GO:0051536">
    <property type="term" value="F:iron-sulfur cluster binding"/>
    <property type="evidence" value="ECO:0007669"/>
    <property type="project" value="InterPro"/>
</dbReference>
<evidence type="ECO:0000313" key="2">
    <source>
        <dbReference type="EMBL" id="MBJ7537655.1"/>
    </source>
</evidence>
<gene>
    <name evidence="2" type="ORF">I8J31_08235</name>
</gene>
<dbReference type="RefSeq" id="WP_199467800.1">
    <property type="nucleotide sequence ID" value="NZ_JAEMNX010000007.1"/>
</dbReference>
<dbReference type="AlphaFoldDB" id="A0A934MZK9"/>
<evidence type="ECO:0000313" key="3">
    <source>
        <dbReference type="Proteomes" id="UP000628710"/>
    </source>
</evidence>
<protein>
    <submittedName>
        <fullName evidence="2">(2Fe-2S)-binding protein</fullName>
    </submittedName>
</protein>
<dbReference type="InterPro" id="IPR036010">
    <property type="entry name" value="2Fe-2S_ferredoxin-like_sf"/>
</dbReference>
<organism evidence="2 3">
    <name type="scientific">Marinomonas transparens</name>
    <dbReference type="NCBI Taxonomy" id="2795388"/>
    <lineage>
        <taxon>Bacteria</taxon>
        <taxon>Pseudomonadati</taxon>
        <taxon>Pseudomonadota</taxon>
        <taxon>Gammaproteobacteria</taxon>
        <taxon>Oceanospirillales</taxon>
        <taxon>Oceanospirillaceae</taxon>
        <taxon>Marinomonas</taxon>
    </lineage>
</organism>
<dbReference type="SUPFAM" id="SSF54292">
    <property type="entry name" value="2Fe-2S ferredoxin-like"/>
    <property type="match status" value="1"/>
</dbReference>
<name>A0A934MZK9_9GAMM</name>
<dbReference type="Proteomes" id="UP000628710">
    <property type="component" value="Unassembled WGS sequence"/>
</dbReference>
<evidence type="ECO:0000256" key="1">
    <source>
        <dbReference type="ARBA" id="ARBA00023002"/>
    </source>
</evidence>
<reference evidence="2" key="1">
    <citation type="submission" date="2020-12" db="EMBL/GenBank/DDBJ databases">
        <title>Marinomonas arctica sp. nov., a psychrotolerant bacterium isolated from the Arctic.</title>
        <authorList>
            <person name="Zhang Y."/>
        </authorList>
    </citation>
    <scope>NUCLEOTIDE SEQUENCE</scope>
    <source>
        <strain evidence="2">C1424</strain>
    </source>
</reference>
<comment type="caution">
    <text evidence="2">The sequence shown here is derived from an EMBL/GenBank/DDBJ whole genome shotgun (WGS) entry which is preliminary data.</text>
</comment>
<dbReference type="InterPro" id="IPR042204">
    <property type="entry name" value="2Fe-2S-bd_N"/>
</dbReference>
<keyword evidence="1" id="KW-0560">Oxidoreductase</keyword>
<keyword evidence="3" id="KW-1185">Reference proteome</keyword>
<dbReference type="GO" id="GO:0016491">
    <property type="term" value="F:oxidoreductase activity"/>
    <property type="evidence" value="ECO:0007669"/>
    <property type="project" value="UniProtKB-KW"/>
</dbReference>